<comment type="caution">
    <text evidence="1">The sequence shown here is derived from an EMBL/GenBank/DDBJ whole genome shotgun (WGS) entry which is preliminary data.</text>
</comment>
<evidence type="ECO:0000313" key="2">
    <source>
        <dbReference type="Proteomes" id="UP000029643"/>
    </source>
</evidence>
<protein>
    <submittedName>
        <fullName evidence="1">Uncharacterized protein</fullName>
    </submittedName>
</protein>
<gene>
    <name evidence="1" type="ORF">JCM19274_2784</name>
</gene>
<dbReference type="AlphaFoldDB" id="A0A090X0K5"/>
<organism evidence="1 2">
    <name type="scientific">Algibacter lectus</name>
    <dbReference type="NCBI Taxonomy" id="221126"/>
    <lineage>
        <taxon>Bacteria</taxon>
        <taxon>Pseudomonadati</taxon>
        <taxon>Bacteroidota</taxon>
        <taxon>Flavobacteriia</taxon>
        <taxon>Flavobacteriales</taxon>
        <taxon>Flavobacteriaceae</taxon>
        <taxon>Algibacter</taxon>
    </lineage>
</organism>
<sequence>MRNPKILDNEFIVTENTSKKEALKALCMGGKQDIALIMLMWC</sequence>
<dbReference type="Proteomes" id="UP000029643">
    <property type="component" value="Unassembled WGS sequence"/>
</dbReference>
<proteinExistence type="predicted"/>
<name>A0A090X0K5_9FLAO</name>
<reference evidence="1 2" key="1">
    <citation type="journal article" date="2014" name="Genome Announc.">
        <title>Draft Genome Sequences of Marine Flavobacterium Algibacter lectus Strains SS8 and NR4.</title>
        <authorList>
            <person name="Takatani N."/>
            <person name="Nakanishi M."/>
            <person name="Meirelles P."/>
            <person name="Mino S."/>
            <person name="Suda W."/>
            <person name="Oshima K."/>
            <person name="Hattori M."/>
            <person name="Ohkuma M."/>
            <person name="Hosokawa M."/>
            <person name="Miyashita K."/>
            <person name="Thompson F.L."/>
            <person name="Niwa A."/>
            <person name="Sawabe T."/>
            <person name="Sawabe T."/>
        </authorList>
    </citation>
    <scope>NUCLEOTIDE SEQUENCE [LARGE SCALE GENOMIC DNA]</scope>
    <source>
        <strain evidence="2">JCM19274</strain>
    </source>
</reference>
<dbReference type="EMBL" id="BBNU01000021">
    <property type="protein sequence ID" value="GAL82073.1"/>
    <property type="molecule type" value="Genomic_DNA"/>
</dbReference>
<accession>A0A090X0K5</accession>
<evidence type="ECO:0000313" key="1">
    <source>
        <dbReference type="EMBL" id="GAL82073.1"/>
    </source>
</evidence>